<dbReference type="Gene3D" id="3.40.109.10">
    <property type="entry name" value="NADH Oxidase"/>
    <property type="match status" value="1"/>
</dbReference>
<gene>
    <name evidence="2" type="ORF">GCM10009682_19020</name>
</gene>
<dbReference type="InterPro" id="IPR050627">
    <property type="entry name" value="Nitroreductase/BluB"/>
</dbReference>
<proteinExistence type="predicted"/>
<dbReference type="PANTHER" id="PTHR23026">
    <property type="entry name" value="NADPH NITROREDUCTASE"/>
    <property type="match status" value="1"/>
</dbReference>
<dbReference type="EMBL" id="BAAALT010000048">
    <property type="protein sequence ID" value="GAA1797560.1"/>
    <property type="molecule type" value="Genomic_DNA"/>
</dbReference>
<evidence type="ECO:0000313" key="2">
    <source>
        <dbReference type="EMBL" id="GAA1797560.1"/>
    </source>
</evidence>
<protein>
    <submittedName>
        <fullName evidence="2">NAD(P)H nitroreductase</fullName>
    </submittedName>
</protein>
<dbReference type="InterPro" id="IPR000415">
    <property type="entry name" value="Nitroreductase-like"/>
</dbReference>
<sequence>MTENLDDGAAALVHAAATAGHAPSIHNTQPWRWHVRPGLLDLYAVRDRQLAVTDPDGRLLTISCGTALQHVTVALAAAGWAATVTRFPGDDPDHLARIEVTGRVPVAADAVRHVQTIQVRHTDRRPVTDTPVGAGALDAIAKAAGDYGVHLHYLRPDQVVGLASAASRAQEAEGLDEQWRAELAIWAGAALGAGIPDVGPAGHVVGTGVPPTVIPATAPQTTVPARDFGEPGTLPVDAGHDLAAQYAILYGEEDTPAHWLRAGEALSAAWLTATELGVSVVPMSAAVEVDGTRHELRRLLAGVGYPYLAARFGIADPHQAGPPHTPRLPAEQTITYDEA</sequence>
<dbReference type="Proteomes" id="UP001500218">
    <property type="component" value="Unassembled WGS sequence"/>
</dbReference>
<evidence type="ECO:0000313" key="3">
    <source>
        <dbReference type="Proteomes" id="UP001500218"/>
    </source>
</evidence>
<organism evidence="2 3">
    <name type="scientific">Luedemannella flava</name>
    <dbReference type="NCBI Taxonomy" id="349316"/>
    <lineage>
        <taxon>Bacteria</taxon>
        <taxon>Bacillati</taxon>
        <taxon>Actinomycetota</taxon>
        <taxon>Actinomycetes</taxon>
        <taxon>Micromonosporales</taxon>
        <taxon>Micromonosporaceae</taxon>
        <taxon>Luedemannella</taxon>
    </lineage>
</organism>
<dbReference type="SUPFAM" id="SSF55469">
    <property type="entry name" value="FMN-dependent nitroreductase-like"/>
    <property type="match status" value="2"/>
</dbReference>
<dbReference type="NCBIfam" id="NF047509">
    <property type="entry name" value="Rv3131_FMN_oxido"/>
    <property type="match status" value="1"/>
</dbReference>
<feature type="region of interest" description="Disordered" evidence="1">
    <location>
        <begin position="318"/>
        <end position="339"/>
    </location>
</feature>
<evidence type="ECO:0000256" key="1">
    <source>
        <dbReference type="SAM" id="MobiDB-lite"/>
    </source>
</evidence>
<dbReference type="RefSeq" id="WP_344128493.1">
    <property type="nucleotide sequence ID" value="NZ_BAAALT010000048.1"/>
</dbReference>
<dbReference type="PANTHER" id="PTHR23026:SF123">
    <property type="entry name" value="NAD(P)H NITROREDUCTASE RV3131-RELATED"/>
    <property type="match status" value="1"/>
</dbReference>
<comment type="caution">
    <text evidence="2">The sequence shown here is derived from an EMBL/GenBank/DDBJ whole genome shotgun (WGS) entry which is preliminary data.</text>
</comment>
<name>A0ABN2LRE9_9ACTN</name>
<keyword evidence="3" id="KW-1185">Reference proteome</keyword>
<reference evidence="2 3" key="1">
    <citation type="journal article" date="2019" name="Int. J. Syst. Evol. Microbiol.">
        <title>The Global Catalogue of Microorganisms (GCM) 10K type strain sequencing project: providing services to taxonomists for standard genome sequencing and annotation.</title>
        <authorList>
            <consortium name="The Broad Institute Genomics Platform"/>
            <consortium name="The Broad Institute Genome Sequencing Center for Infectious Disease"/>
            <person name="Wu L."/>
            <person name="Ma J."/>
        </authorList>
    </citation>
    <scope>NUCLEOTIDE SEQUENCE [LARGE SCALE GENOMIC DNA]</scope>
    <source>
        <strain evidence="2 3">JCM 13250</strain>
    </source>
</reference>
<accession>A0ABN2LRE9</accession>